<comment type="caution">
    <text evidence="1">The sequence shown here is derived from an EMBL/GenBank/DDBJ whole genome shotgun (WGS) entry which is preliminary data.</text>
</comment>
<dbReference type="AlphaFoldDB" id="A0A849SQW8"/>
<proteinExistence type="predicted"/>
<dbReference type="EMBL" id="JABFRW010000117">
    <property type="protein sequence ID" value="NOT34385.1"/>
    <property type="molecule type" value="Genomic_DNA"/>
</dbReference>
<dbReference type="Proteomes" id="UP000580839">
    <property type="component" value="Unassembled WGS sequence"/>
</dbReference>
<gene>
    <name evidence="1" type="ORF">HOP12_09470</name>
</gene>
<evidence type="ECO:0000313" key="2">
    <source>
        <dbReference type="Proteomes" id="UP000580839"/>
    </source>
</evidence>
<organism evidence="1 2">
    <name type="scientific">Eiseniibacteriota bacterium</name>
    <dbReference type="NCBI Taxonomy" id="2212470"/>
    <lineage>
        <taxon>Bacteria</taxon>
        <taxon>Candidatus Eiseniibacteriota</taxon>
    </lineage>
</organism>
<name>A0A849SQW8_UNCEI</name>
<evidence type="ECO:0008006" key="3">
    <source>
        <dbReference type="Google" id="ProtNLM"/>
    </source>
</evidence>
<protein>
    <recommendedName>
        <fullName evidence="3">Flagellar hook-associated protein 2 C-terminal domain-containing protein</fullName>
    </recommendedName>
</protein>
<accession>A0A849SQW8</accession>
<sequence length="99" mass="10946">MIRGLFENRSLTAQLRAGLEEASATHRGISERVANALSASSSTDFSGELASRLGTAQQREADLEREMASLADTQLRYDADTRLLQEAYGRLRVTMRDRG</sequence>
<evidence type="ECO:0000313" key="1">
    <source>
        <dbReference type="EMBL" id="NOT34385.1"/>
    </source>
</evidence>
<reference evidence="1 2" key="1">
    <citation type="submission" date="2020-04" db="EMBL/GenBank/DDBJ databases">
        <title>Metagenomic profiling of ammonia- and methane-oxidizing microorganisms in a Dutch drinking water treatment plant.</title>
        <authorList>
            <person name="Poghosyan L."/>
            <person name="Leucker S."/>
        </authorList>
    </citation>
    <scope>NUCLEOTIDE SEQUENCE [LARGE SCALE GENOMIC DNA]</scope>
    <source>
        <strain evidence="1">S-RSF-IL-03</strain>
    </source>
</reference>